<dbReference type="AlphaFoldDB" id="A0ABD1W7X3"/>
<feature type="domain" description="RRM" evidence="3">
    <location>
        <begin position="144"/>
        <end position="218"/>
    </location>
</feature>
<evidence type="ECO:0000256" key="2">
    <source>
        <dbReference type="SAM" id="MobiDB-lite"/>
    </source>
</evidence>
<name>A0ABD1W7X3_9LAMI</name>
<keyword evidence="5" id="KW-1185">Reference proteome</keyword>
<dbReference type="SMART" id="SM00360">
    <property type="entry name" value="RRM"/>
    <property type="match status" value="1"/>
</dbReference>
<feature type="compositionally biased region" description="Basic and acidic residues" evidence="2">
    <location>
        <begin position="60"/>
        <end position="71"/>
    </location>
</feature>
<dbReference type="Pfam" id="PF00076">
    <property type="entry name" value="RRM_1"/>
    <property type="match status" value="1"/>
</dbReference>
<proteinExistence type="predicted"/>
<protein>
    <submittedName>
        <fullName evidence="4">RRM domain-containing protein</fullName>
    </submittedName>
</protein>
<gene>
    <name evidence="4" type="ORF">Fot_15007</name>
</gene>
<comment type="caution">
    <text evidence="4">The sequence shown here is derived from an EMBL/GenBank/DDBJ whole genome shotgun (WGS) entry which is preliminary data.</text>
</comment>
<feature type="compositionally biased region" description="Basic and acidic residues" evidence="2">
    <location>
        <begin position="88"/>
        <end position="101"/>
    </location>
</feature>
<sequence>MATSLSLRQQKLKEETQDYSGEIGGKCKRSWGGEDFPENGGQTSNFATLFLSPSISYEDPMDKTETKKGEDSQPTSTPNCTINVSDDLTDKTEARKGEDSKPTSTPNCTSNVSDDSMDKTEAKKGEDSKPTSTPNCTSNVTTIRTVKISNVSLAASEKDILEFFSFSGDIQFVEMKRETETTQIAYVTFNESQGADTAILLSGATINSLPVYVTPISDYQLPPNAPPLNLEPKPTVTDSAVKKTEDVVSTMLAKGFILGKDALNKAKSFDEKHHLISNASATVASIDNKIGLREKLSAGTAVVNEKVREVNERYQVSEMTKSALAAAEQKASSTGSAILTNPYVSTGASWVSNAFNVVSKTAEGVRAITKEKVEKAEENKRETLDKEKATIVNDLANVHLDESPVVVHSPDGNK</sequence>
<evidence type="ECO:0000313" key="5">
    <source>
        <dbReference type="Proteomes" id="UP001604277"/>
    </source>
</evidence>
<evidence type="ECO:0000259" key="3">
    <source>
        <dbReference type="PROSITE" id="PS50102"/>
    </source>
</evidence>
<dbReference type="PANTHER" id="PTHR32343:SF29">
    <property type="entry name" value="RNA-BINDING (RRM_RBD_RNP MOTIFS) FAMILY PROTEIN"/>
    <property type="match status" value="1"/>
</dbReference>
<dbReference type="PANTHER" id="PTHR32343">
    <property type="entry name" value="SERINE/ARGININE-RICH SPLICING FACTOR"/>
    <property type="match status" value="1"/>
</dbReference>
<reference evidence="5" key="1">
    <citation type="submission" date="2024-07" db="EMBL/GenBank/DDBJ databases">
        <title>Two chromosome-level genome assemblies of Korean endemic species Abeliophyllum distichum and Forsythia ovata (Oleaceae).</title>
        <authorList>
            <person name="Jang H."/>
        </authorList>
    </citation>
    <scope>NUCLEOTIDE SEQUENCE [LARGE SCALE GENOMIC DNA]</scope>
</reference>
<dbReference type="InterPro" id="IPR012677">
    <property type="entry name" value="Nucleotide-bd_a/b_plait_sf"/>
</dbReference>
<feature type="compositionally biased region" description="Basic and acidic residues" evidence="2">
    <location>
        <begin position="116"/>
        <end position="129"/>
    </location>
</feature>
<feature type="compositionally biased region" description="Polar residues" evidence="2">
    <location>
        <begin position="40"/>
        <end position="55"/>
    </location>
</feature>
<dbReference type="GO" id="GO:0003723">
    <property type="term" value="F:RNA binding"/>
    <property type="evidence" value="ECO:0007669"/>
    <property type="project" value="UniProtKB-UniRule"/>
</dbReference>
<keyword evidence="1" id="KW-0694">RNA-binding</keyword>
<dbReference type="InterPro" id="IPR035979">
    <property type="entry name" value="RBD_domain_sf"/>
</dbReference>
<dbReference type="InterPro" id="IPR000504">
    <property type="entry name" value="RRM_dom"/>
</dbReference>
<dbReference type="SUPFAM" id="SSF54928">
    <property type="entry name" value="RNA-binding domain, RBD"/>
    <property type="match status" value="1"/>
</dbReference>
<dbReference type="EMBL" id="JBFOLJ010000004">
    <property type="protein sequence ID" value="KAL2545774.1"/>
    <property type="molecule type" value="Genomic_DNA"/>
</dbReference>
<feature type="compositionally biased region" description="Polar residues" evidence="2">
    <location>
        <begin position="102"/>
        <end position="114"/>
    </location>
</feature>
<dbReference type="Gene3D" id="3.30.70.330">
    <property type="match status" value="1"/>
</dbReference>
<evidence type="ECO:0000256" key="1">
    <source>
        <dbReference type="PROSITE-ProRule" id="PRU00176"/>
    </source>
</evidence>
<accession>A0ABD1W7X3</accession>
<feature type="region of interest" description="Disordered" evidence="2">
    <location>
        <begin position="1"/>
        <end position="137"/>
    </location>
</feature>
<evidence type="ECO:0000313" key="4">
    <source>
        <dbReference type="EMBL" id="KAL2545774.1"/>
    </source>
</evidence>
<dbReference type="PROSITE" id="PS50102">
    <property type="entry name" value="RRM"/>
    <property type="match status" value="1"/>
</dbReference>
<feature type="compositionally biased region" description="Polar residues" evidence="2">
    <location>
        <begin position="72"/>
        <end position="86"/>
    </location>
</feature>
<organism evidence="4 5">
    <name type="scientific">Forsythia ovata</name>
    <dbReference type="NCBI Taxonomy" id="205694"/>
    <lineage>
        <taxon>Eukaryota</taxon>
        <taxon>Viridiplantae</taxon>
        <taxon>Streptophyta</taxon>
        <taxon>Embryophyta</taxon>
        <taxon>Tracheophyta</taxon>
        <taxon>Spermatophyta</taxon>
        <taxon>Magnoliopsida</taxon>
        <taxon>eudicotyledons</taxon>
        <taxon>Gunneridae</taxon>
        <taxon>Pentapetalae</taxon>
        <taxon>asterids</taxon>
        <taxon>lamiids</taxon>
        <taxon>Lamiales</taxon>
        <taxon>Oleaceae</taxon>
        <taxon>Forsythieae</taxon>
        <taxon>Forsythia</taxon>
    </lineage>
</organism>
<dbReference type="Proteomes" id="UP001604277">
    <property type="component" value="Unassembled WGS sequence"/>
</dbReference>